<protein>
    <submittedName>
        <fullName evidence="3">Tail tape measure protein</fullName>
    </submittedName>
</protein>
<accession>A0A3M2WDJ8</accession>
<dbReference type="AlphaFoldDB" id="A0A3M2WDJ8"/>
<dbReference type="InterPro" id="IPR006431">
    <property type="entry name" value="Phage_tape_meas_C"/>
</dbReference>
<evidence type="ECO:0000313" key="3">
    <source>
        <dbReference type="EMBL" id="RML48648.1"/>
    </source>
</evidence>
<sequence>MDDVTKWIQENSNATPAFIKSLSELAVTQQTSSRNSADFAAKLAGVDAANKAVTSSTSSLSAAQAGSSTQTKAQLGEWQKYIAKLTEARDLVGANEKAEAAYRAGKMGLTKEQAAQASIVAEQTDLLKKYEDAVKTADKAQQSALRSQLIALYTQQQAAEDATAAVKKSHEEAAKAAETSANKQIEQMQRVINAALKLQGGPQIDLGMQKKRTGYDLLTNGASPLAPMGDQAKARLQEQFGIQEQYQSQLDNLLQQRNEGKISQDLYSKETNALNAALQSRLAMQQKYYSDVDKAQSDWTLGASSALENYLEQSRDVAAQTKQLFTNAFSGMEDAVVNFVKTGKLSFKDFANGVIEDLIRIQVRQAAAGFLSTAFSALSGLGGTGGLAAGSAGAASSKLGASAAGYGSKYGFSDGGYTGDGGKFQPKGVVHGGEFVVKKEVVSQPGAREFLERMNANTKGYADGGYVGKAATTAASSGSQNSQTTSNSSLPPIINQIEVHGNPDADQLARLEDSMTRASNRAYQMMLTDFQRNGPGMQMIRGKR</sequence>
<comment type="caution">
    <text evidence="3">The sequence shown here is derived from an EMBL/GenBank/DDBJ whole genome shotgun (WGS) entry which is preliminary data.</text>
</comment>
<evidence type="ECO:0000256" key="1">
    <source>
        <dbReference type="SAM" id="MobiDB-lite"/>
    </source>
</evidence>
<dbReference type="NCBIfam" id="TIGR01541">
    <property type="entry name" value="tape_meas_lam_C"/>
    <property type="match status" value="1"/>
</dbReference>
<feature type="region of interest" description="Disordered" evidence="1">
    <location>
        <begin position="163"/>
        <end position="182"/>
    </location>
</feature>
<proteinExistence type="predicted"/>
<evidence type="ECO:0000259" key="2">
    <source>
        <dbReference type="Pfam" id="PF09718"/>
    </source>
</evidence>
<dbReference type="Proteomes" id="UP000277952">
    <property type="component" value="Unassembled WGS sequence"/>
</dbReference>
<name>A0A3M2WDJ8_PSEA0</name>
<reference evidence="3 4" key="1">
    <citation type="submission" date="2018-08" db="EMBL/GenBank/DDBJ databases">
        <title>Recombination of ecologically and evolutionarily significant loci maintains genetic cohesion in the Pseudomonas syringae species complex.</title>
        <authorList>
            <person name="Dillon M."/>
            <person name="Thakur S."/>
            <person name="Almeida R.N.D."/>
            <person name="Weir B.S."/>
            <person name="Guttman D.S."/>
        </authorList>
    </citation>
    <scope>NUCLEOTIDE SEQUENCE [LARGE SCALE GENOMIC DNA]</scope>
    <source>
        <strain evidence="3 4">19322</strain>
    </source>
</reference>
<dbReference type="Pfam" id="PF09718">
    <property type="entry name" value="Tape_meas_lam_C"/>
    <property type="match status" value="1"/>
</dbReference>
<dbReference type="EMBL" id="RBNS01000295">
    <property type="protein sequence ID" value="RML48648.1"/>
    <property type="molecule type" value="Genomic_DNA"/>
</dbReference>
<gene>
    <name evidence="3" type="ORF">ALQ94_00539</name>
</gene>
<organism evidence="3 4">
    <name type="scientific">Pseudomonas amygdali pv. morsprunorum</name>
    <dbReference type="NCBI Taxonomy" id="129138"/>
    <lineage>
        <taxon>Bacteria</taxon>
        <taxon>Pseudomonadati</taxon>
        <taxon>Pseudomonadota</taxon>
        <taxon>Gammaproteobacteria</taxon>
        <taxon>Pseudomonadales</taxon>
        <taxon>Pseudomonadaceae</taxon>
        <taxon>Pseudomonas</taxon>
        <taxon>Pseudomonas amygdali</taxon>
    </lineage>
</organism>
<dbReference type="RefSeq" id="WP_050426735.1">
    <property type="nucleotide sequence ID" value="NZ_LIIA01000134.1"/>
</dbReference>
<evidence type="ECO:0000313" key="4">
    <source>
        <dbReference type="Proteomes" id="UP000277952"/>
    </source>
</evidence>
<feature type="domain" description="Bacteriophage tail tape measure C-terminal" evidence="2">
    <location>
        <begin position="298"/>
        <end position="371"/>
    </location>
</feature>